<evidence type="ECO:0000313" key="1">
    <source>
        <dbReference type="EMBL" id="KAF6027505.1"/>
    </source>
</evidence>
<sequence length="78" mass="8807">MSCTSINCRESAPALEGILMCIETMEGILDMSLSSRGDRPGTTLNLIWWKEYPQSLTNSSFMSLNAKDCPWWTQSNQE</sequence>
<dbReference type="EMBL" id="VXIV02002080">
    <property type="protein sequence ID" value="KAF6027505.1"/>
    <property type="molecule type" value="Genomic_DNA"/>
</dbReference>
<accession>A0A7J7JN39</accession>
<dbReference type="Proteomes" id="UP000593567">
    <property type="component" value="Unassembled WGS sequence"/>
</dbReference>
<evidence type="ECO:0000313" key="2">
    <source>
        <dbReference type="Proteomes" id="UP000593567"/>
    </source>
</evidence>
<keyword evidence="2" id="KW-1185">Reference proteome</keyword>
<name>A0A7J7JN39_BUGNE</name>
<gene>
    <name evidence="1" type="ORF">EB796_014171</name>
</gene>
<protein>
    <submittedName>
        <fullName evidence="1">Uncharacterized protein</fullName>
    </submittedName>
</protein>
<dbReference type="AlphaFoldDB" id="A0A7J7JN39"/>
<comment type="caution">
    <text evidence="1">The sequence shown here is derived from an EMBL/GenBank/DDBJ whole genome shotgun (WGS) entry which is preliminary data.</text>
</comment>
<organism evidence="1 2">
    <name type="scientific">Bugula neritina</name>
    <name type="common">Brown bryozoan</name>
    <name type="synonym">Sertularia neritina</name>
    <dbReference type="NCBI Taxonomy" id="10212"/>
    <lineage>
        <taxon>Eukaryota</taxon>
        <taxon>Metazoa</taxon>
        <taxon>Spiralia</taxon>
        <taxon>Lophotrochozoa</taxon>
        <taxon>Bryozoa</taxon>
        <taxon>Gymnolaemata</taxon>
        <taxon>Cheilostomatida</taxon>
        <taxon>Flustrina</taxon>
        <taxon>Buguloidea</taxon>
        <taxon>Bugulidae</taxon>
        <taxon>Bugula</taxon>
    </lineage>
</organism>
<reference evidence="1" key="1">
    <citation type="submission" date="2020-06" db="EMBL/GenBank/DDBJ databases">
        <title>Draft genome of Bugula neritina, a colonial animal packing powerful symbionts and potential medicines.</title>
        <authorList>
            <person name="Rayko M."/>
        </authorList>
    </citation>
    <scope>NUCLEOTIDE SEQUENCE [LARGE SCALE GENOMIC DNA]</scope>
    <source>
        <strain evidence="1">Kwan_BN1</strain>
    </source>
</reference>
<proteinExistence type="predicted"/>